<reference evidence="5" key="1">
    <citation type="submission" date="2015-06" db="EMBL/GenBank/DDBJ databases">
        <title>Complete cryptic plasmid (pTP33) assembly of Yersinia pestis biovar Medievalis strain I-2638.</title>
        <authorList>
            <person name="Afanas'ev M.V."/>
            <person name="Tokmakova E.G."/>
            <person name="Polovinkina V.S."/>
            <person name="Sidorova E.A."/>
            <person name="Sinkov V.V."/>
            <person name="Balakhonov S.V."/>
        </authorList>
    </citation>
    <scope>NUCLEOTIDE SEQUENCE</scope>
    <source>
        <strain evidence="5">I-2638</strain>
        <plasmid evidence="5">pTP33</plasmid>
    </source>
</reference>
<dbReference type="Pfam" id="PF00959">
    <property type="entry name" value="Phage_lysozyme"/>
    <property type="match status" value="1"/>
</dbReference>
<dbReference type="PANTHER" id="PTHR38107">
    <property type="match status" value="1"/>
</dbReference>
<protein>
    <recommendedName>
        <fullName evidence="4">Lysozyme</fullName>
        <ecNumber evidence="4">3.2.1.17</ecNumber>
    </recommendedName>
</protein>
<keyword evidence="1 4" id="KW-0929">Antimicrobial</keyword>
<evidence type="ECO:0000256" key="2">
    <source>
        <dbReference type="ARBA" id="ARBA00022638"/>
    </source>
</evidence>
<dbReference type="GO" id="GO:0016998">
    <property type="term" value="P:cell wall macromolecule catabolic process"/>
    <property type="evidence" value="ECO:0007669"/>
    <property type="project" value="InterPro"/>
</dbReference>
<keyword evidence="2 4" id="KW-0081">Bacteriolytic enzyme</keyword>
<dbReference type="EMBL" id="KT020860">
    <property type="protein sequence ID" value="AKT73143.1"/>
    <property type="molecule type" value="Genomic_DNA"/>
</dbReference>
<dbReference type="GO" id="GO:0031640">
    <property type="term" value="P:killing of cells of another organism"/>
    <property type="evidence" value="ECO:0007669"/>
    <property type="project" value="UniProtKB-KW"/>
</dbReference>
<dbReference type="Gene3D" id="1.10.530.40">
    <property type="match status" value="1"/>
</dbReference>
<dbReference type="InterPro" id="IPR033907">
    <property type="entry name" value="Endolysin_autolysin"/>
</dbReference>
<dbReference type="InterPro" id="IPR023346">
    <property type="entry name" value="Lysozyme-like_dom_sf"/>
</dbReference>
<dbReference type="GO" id="GO:0003796">
    <property type="term" value="F:lysozyme activity"/>
    <property type="evidence" value="ECO:0007669"/>
    <property type="project" value="UniProtKB-EC"/>
</dbReference>
<dbReference type="GO" id="GO:0009253">
    <property type="term" value="P:peptidoglycan catabolic process"/>
    <property type="evidence" value="ECO:0007669"/>
    <property type="project" value="InterPro"/>
</dbReference>
<dbReference type="EC" id="3.2.1.17" evidence="4"/>
<dbReference type="InterPro" id="IPR051018">
    <property type="entry name" value="Bacteriophage_GH24"/>
</dbReference>
<dbReference type="PANTHER" id="PTHR38107:SF3">
    <property type="entry name" value="LYSOZYME RRRD-RELATED"/>
    <property type="match status" value="1"/>
</dbReference>
<dbReference type="SUPFAM" id="SSF53955">
    <property type="entry name" value="Lysozyme-like"/>
    <property type="match status" value="1"/>
</dbReference>
<dbReference type="AlphaFoldDB" id="A0A0K1H0L4"/>
<comment type="catalytic activity">
    <reaction evidence="4">
        <text>Hydrolysis of (1-&gt;4)-beta-linkages between N-acetylmuramic acid and N-acetyl-D-glucosamine residues in a peptidoglycan and between N-acetyl-D-glucosamine residues in chitodextrins.</text>
        <dbReference type="EC" id="3.2.1.17"/>
    </reaction>
</comment>
<keyword evidence="5" id="KW-0614">Plasmid</keyword>
<keyword evidence="4" id="KW-0378">Hydrolase</keyword>
<organism evidence="5">
    <name type="scientific">Yersinia pestis</name>
    <dbReference type="NCBI Taxonomy" id="632"/>
    <lineage>
        <taxon>Bacteria</taxon>
        <taxon>Pseudomonadati</taxon>
        <taxon>Pseudomonadota</taxon>
        <taxon>Gammaproteobacteria</taxon>
        <taxon>Enterobacterales</taxon>
        <taxon>Yersiniaceae</taxon>
        <taxon>Yersinia</taxon>
    </lineage>
</organism>
<evidence type="ECO:0000256" key="3">
    <source>
        <dbReference type="ARBA" id="ARBA00023200"/>
    </source>
</evidence>
<name>A0A0K1H0L4_YERPE</name>
<proteinExistence type="inferred from homology"/>
<sequence>MGQAAQFFRDDLSQFEVAVSSLVSVPLSQHQFDALVSFTFNLGESNLKNSTLLKKLNAGDYSGATEEFPRWNRADGRVVEGLTRRRLAERDMFLA</sequence>
<evidence type="ECO:0000256" key="4">
    <source>
        <dbReference type="RuleBase" id="RU003788"/>
    </source>
</evidence>
<accession>A0A0K1H0L4</accession>
<dbReference type="CDD" id="cd00737">
    <property type="entry name" value="lyz_endolysin_autolysin"/>
    <property type="match status" value="1"/>
</dbReference>
<dbReference type="InterPro" id="IPR002196">
    <property type="entry name" value="Glyco_hydro_24"/>
</dbReference>
<geneLocation type="plasmid" evidence="5">
    <name>pTP33</name>
</geneLocation>
<comment type="similarity">
    <text evidence="4">Belongs to the glycosyl hydrolase 24 family.</text>
</comment>
<keyword evidence="4" id="KW-0326">Glycosidase</keyword>
<evidence type="ECO:0000313" key="5">
    <source>
        <dbReference type="EMBL" id="AKT73143.1"/>
    </source>
</evidence>
<keyword evidence="3" id="KW-1035">Host cytoplasm</keyword>
<dbReference type="GO" id="GO:0042742">
    <property type="term" value="P:defense response to bacterium"/>
    <property type="evidence" value="ECO:0007669"/>
    <property type="project" value="UniProtKB-KW"/>
</dbReference>
<evidence type="ECO:0000256" key="1">
    <source>
        <dbReference type="ARBA" id="ARBA00022529"/>
    </source>
</evidence>
<dbReference type="InterPro" id="IPR023347">
    <property type="entry name" value="Lysozyme_dom_sf"/>
</dbReference>